<evidence type="ECO:0000313" key="2">
    <source>
        <dbReference type="EMBL" id="KAH0857872.1"/>
    </source>
</evidence>
<dbReference type="Proteomes" id="UP000824890">
    <property type="component" value="Unassembled WGS sequence"/>
</dbReference>
<keyword evidence="1" id="KW-0812">Transmembrane</keyword>
<organism evidence="2 3">
    <name type="scientific">Brassica napus</name>
    <name type="common">Rape</name>
    <dbReference type="NCBI Taxonomy" id="3708"/>
    <lineage>
        <taxon>Eukaryota</taxon>
        <taxon>Viridiplantae</taxon>
        <taxon>Streptophyta</taxon>
        <taxon>Embryophyta</taxon>
        <taxon>Tracheophyta</taxon>
        <taxon>Spermatophyta</taxon>
        <taxon>Magnoliopsida</taxon>
        <taxon>eudicotyledons</taxon>
        <taxon>Gunneridae</taxon>
        <taxon>Pentapetalae</taxon>
        <taxon>rosids</taxon>
        <taxon>malvids</taxon>
        <taxon>Brassicales</taxon>
        <taxon>Brassicaceae</taxon>
        <taxon>Brassiceae</taxon>
        <taxon>Brassica</taxon>
    </lineage>
</organism>
<feature type="transmembrane region" description="Helical" evidence="1">
    <location>
        <begin position="212"/>
        <end position="233"/>
    </location>
</feature>
<feature type="transmembrane region" description="Helical" evidence="1">
    <location>
        <begin position="131"/>
        <end position="150"/>
    </location>
</feature>
<gene>
    <name evidence="2" type="ORF">HID58_086133</name>
</gene>
<keyword evidence="1" id="KW-1133">Transmembrane helix</keyword>
<feature type="transmembrane region" description="Helical" evidence="1">
    <location>
        <begin position="86"/>
        <end position="110"/>
    </location>
</feature>
<sequence length="252" mass="28452">MLSFQLMLGTASPWLGQSLFVFDFVFLVVGLPSIVSPRFGFQDLVFGVLTSMLSFIARGRLHGFLISLRLPFPLYSCISLELSSHLWWPSLSSCLPLEIWIMFSFLYAMWAWKVIFGLKCAELVSWSFGPFYPELCGFSVACRLLLVVIPRSISIQLMLGTASPWLGQSLFVFDFVFLVVGLPSIVFARFGFQDLVFGVLTSMLSFIARGRLHGFLISLCLPFPLYSCISLELSSHLWWPSLSSCLPLEIWI</sequence>
<evidence type="ECO:0000256" key="1">
    <source>
        <dbReference type="SAM" id="Phobius"/>
    </source>
</evidence>
<name>A0ABQ7XPL9_BRANA</name>
<dbReference type="EMBL" id="JAGKQM010000019">
    <property type="protein sequence ID" value="KAH0857872.1"/>
    <property type="molecule type" value="Genomic_DNA"/>
</dbReference>
<comment type="caution">
    <text evidence="2">The sequence shown here is derived from an EMBL/GenBank/DDBJ whole genome shotgun (WGS) entry which is preliminary data.</text>
</comment>
<feature type="non-terminal residue" evidence="2">
    <location>
        <position position="252"/>
    </location>
</feature>
<keyword evidence="3" id="KW-1185">Reference proteome</keyword>
<evidence type="ECO:0000313" key="3">
    <source>
        <dbReference type="Proteomes" id="UP000824890"/>
    </source>
</evidence>
<feature type="transmembrane region" description="Helical" evidence="1">
    <location>
        <begin position="170"/>
        <end position="192"/>
    </location>
</feature>
<reference evidence="2 3" key="1">
    <citation type="submission" date="2021-05" db="EMBL/GenBank/DDBJ databases">
        <title>Genome Assembly of Synthetic Allotetraploid Brassica napus Reveals Homoeologous Exchanges between Subgenomes.</title>
        <authorList>
            <person name="Davis J.T."/>
        </authorList>
    </citation>
    <scope>NUCLEOTIDE SEQUENCE [LARGE SCALE GENOMIC DNA]</scope>
    <source>
        <strain evidence="3">cv. Da-Ae</strain>
        <tissue evidence="2">Seedling</tissue>
    </source>
</reference>
<protein>
    <submittedName>
        <fullName evidence="2">Uncharacterized protein</fullName>
    </submittedName>
</protein>
<feature type="transmembrane region" description="Helical" evidence="1">
    <location>
        <begin position="14"/>
        <end position="32"/>
    </location>
</feature>
<feature type="transmembrane region" description="Helical" evidence="1">
    <location>
        <begin position="44"/>
        <end position="66"/>
    </location>
</feature>
<keyword evidence="1" id="KW-0472">Membrane</keyword>
<proteinExistence type="predicted"/>
<accession>A0ABQ7XPL9</accession>